<feature type="compositionally biased region" description="Polar residues" evidence="3">
    <location>
        <begin position="309"/>
        <end position="320"/>
    </location>
</feature>
<feature type="region of interest" description="Disordered" evidence="3">
    <location>
        <begin position="1"/>
        <end position="24"/>
    </location>
</feature>
<dbReference type="GO" id="GO:0005246">
    <property type="term" value="F:calcium channel regulator activity"/>
    <property type="evidence" value="ECO:0007669"/>
    <property type="project" value="TreeGrafter"/>
</dbReference>
<dbReference type="OrthoDB" id="5239715at2759"/>
<dbReference type="SUPFAM" id="SSF52540">
    <property type="entry name" value="P-loop containing nucleoside triphosphate hydrolases"/>
    <property type="match status" value="1"/>
</dbReference>
<dbReference type="Proteomes" id="UP000681722">
    <property type="component" value="Unassembled WGS sequence"/>
</dbReference>
<dbReference type="EMBL" id="CAJOBC010000159">
    <property type="protein sequence ID" value="CAF3547070.1"/>
    <property type="molecule type" value="Genomic_DNA"/>
</dbReference>
<sequence length="770" mass="87830">MYDTDDERANNAIKTEHDNNYQNRNDITNNLDNDLSKHGSTVRFSNYDDNILLPKPDYDNCSTYVPVNTDTTQFDKLFERSKTAVDNEFLSYSPPHPRCYSSTSPPKTAFKIQQHYYPSHPHLSQQQCIHSHIIVPTIHANRRYYCNYCHQYYYENNDAEDEKIEKAEEIDEDEENKQKKNKLFYSTGIYNMPSTMQSNNTSFFSPFTDSNTTSQQNYNTHRQSIGLKALSHHIPTDVIAQSSSPPTQQTFSSTAVATVESARTRRKKYSLTHTTLLQSNNQNETPLVRSCSYKRPQSIKKYRQKRSNEQQTSSPRQLLHSQLEKKNSVGNSTANKNRKLSTVTTHNNYSLQKTRKSISAGTTRISAIDLMATDDPADQWSSPKSPRSSRVGSLPLDQLQLPDEEIYRIRQFNTTSKGFVNRGDSFKRSFKRSGSISRRGSFRQTNDDAATVVNGFENGHHSTSQERLSVSQTNMMTVSGSSVHGLTNNTMLGDNYINESTHSLNNTNTNNMNIINSAANDLLPLVYVTNEDQTPVVETIENEDGQVQEIPIYQVYLMGLSGTGKCSLIRQFKTTEYRGIYEYSSSVEDDPDNTVSIMLDGEESRMHIMNIDVDLVKCSDEGDAYVIVYSITDRQSFQIASNLAKNIRERDKDTDKHIPIILVGNKSDLVRKRVVSKEAARQTAFKYDCKLVETSAAINDKVDDLLAGTLKQIRINEYNHERRKTITNESEIKQKPSKNVFIKFLNVFRKKPRIPADVENLYTGLRQSYS</sequence>
<keyword evidence="6" id="KW-1185">Reference proteome</keyword>
<dbReference type="GO" id="GO:0005525">
    <property type="term" value="F:GTP binding"/>
    <property type="evidence" value="ECO:0007669"/>
    <property type="project" value="InterPro"/>
</dbReference>
<dbReference type="PANTHER" id="PTHR45775:SF6">
    <property type="entry name" value="RAD, GEM_KIR FAMILY MEMBER 2, ISOFORM C"/>
    <property type="match status" value="1"/>
</dbReference>
<feature type="region of interest" description="Disordered" evidence="3">
    <location>
        <begin position="374"/>
        <end position="394"/>
    </location>
</feature>
<dbReference type="Pfam" id="PF00071">
    <property type="entry name" value="Ras"/>
    <property type="match status" value="1"/>
</dbReference>
<feature type="compositionally biased region" description="Polar residues" evidence="3">
    <location>
        <begin position="271"/>
        <end position="285"/>
    </location>
</feature>
<dbReference type="PRINTS" id="PR00449">
    <property type="entry name" value="RASTRNSFRMNG"/>
</dbReference>
<accession>A0A813QDC0</accession>
<dbReference type="EMBL" id="CAJNOQ010000159">
    <property type="protein sequence ID" value="CAF0765716.1"/>
    <property type="molecule type" value="Genomic_DNA"/>
</dbReference>
<reference evidence="4" key="1">
    <citation type="submission" date="2021-02" db="EMBL/GenBank/DDBJ databases">
        <authorList>
            <person name="Nowell W R."/>
        </authorList>
    </citation>
    <scope>NUCLEOTIDE SEQUENCE</scope>
</reference>
<keyword evidence="2" id="KW-0597">Phosphoprotein</keyword>
<dbReference type="AlphaFoldDB" id="A0A813QDC0"/>
<dbReference type="InterPro" id="IPR051641">
    <property type="entry name" value="RGK_GTP-binding_reg"/>
</dbReference>
<evidence type="ECO:0000256" key="1">
    <source>
        <dbReference type="ARBA" id="ARBA00008846"/>
    </source>
</evidence>
<dbReference type="Gene3D" id="3.40.50.300">
    <property type="entry name" value="P-loop containing nucleotide triphosphate hydrolases"/>
    <property type="match status" value="1"/>
</dbReference>
<feature type="compositionally biased region" description="Polar residues" evidence="3">
    <location>
        <begin position="379"/>
        <end position="391"/>
    </location>
</feature>
<dbReference type="InterPro" id="IPR027417">
    <property type="entry name" value="P-loop_NTPase"/>
</dbReference>
<feature type="compositionally biased region" description="Low complexity" evidence="3">
    <location>
        <begin position="241"/>
        <end position="254"/>
    </location>
</feature>
<evidence type="ECO:0000256" key="2">
    <source>
        <dbReference type="ARBA" id="ARBA00022553"/>
    </source>
</evidence>
<evidence type="ECO:0000313" key="6">
    <source>
        <dbReference type="Proteomes" id="UP000663829"/>
    </source>
</evidence>
<dbReference type="PROSITE" id="PS51421">
    <property type="entry name" value="RAS"/>
    <property type="match status" value="1"/>
</dbReference>
<dbReference type="PROSITE" id="PS51419">
    <property type="entry name" value="RAB"/>
    <property type="match status" value="1"/>
</dbReference>
<evidence type="ECO:0000256" key="3">
    <source>
        <dbReference type="SAM" id="MobiDB-lite"/>
    </source>
</evidence>
<gene>
    <name evidence="4" type="ORF">GPM918_LOCUS1637</name>
    <name evidence="5" type="ORF">SRO942_LOCUS1637</name>
</gene>
<feature type="compositionally biased region" description="Polar residues" evidence="3">
    <location>
        <begin position="328"/>
        <end position="347"/>
    </location>
</feature>
<dbReference type="SMART" id="SM00175">
    <property type="entry name" value="RAB"/>
    <property type="match status" value="1"/>
</dbReference>
<dbReference type="GO" id="GO:0003924">
    <property type="term" value="F:GTPase activity"/>
    <property type="evidence" value="ECO:0007669"/>
    <property type="project" value="InterPro"/>
</dbReference>
<comment type="similarity">
    <text evidence="1">Belongs to the small GTPase superfamily. RGK family.</text>
</comment>
<organism evidence="4 6">
    <name type="scientific">Didymodactylos carnosus</name>
    <dbReference type="NCBI Taxonomy" id="1234261"/>
    <lineage>
        <taxon>Eukaryota</taxon>
        <taxon>Metazoa</taxon>
        <taxon>Spiralia</taxon>
        <taxon>Gnathifera</taxon>
        <taxon>Rotifera</taxon>
        <taxon>Eurotatoria</taxon>
        <taxon>Bdelloidea</taxon>
        <taxon>Philodinida</taxon>
        <taxon>Philodinidae</taxon>
        <taxon>Didymodactylos</taxon>
    </lineage>
</organism>
<feature type="region of interest" description="Disordered" evidence="3">
    <location>
        <begin position="239"/>
        <end position="347"/>
    </location>
</feature>
<dbReference type="InterPro" id="IPR001806">
    <property type="entry name" value="Small_GTPase"/>
</dbReference>
<protein>
    <submittedName>
        <fullName evidence="4">Uncharacterized protein</fullName>
    </submittedName>
</protein>
<evidence type="ECO:0000313" key="4">
    <source>
        <dbReference type="EMBL" id="CAF0765716.1"/>
    </source>
</evidence>
<name>A0A813QDC0_9BILA</name>
<proteinExistence type="inferred from homology"/>
<comment type="caution">
    <text evidence="4">The sequence shown here is derived from an EMBL/GenBank/DDBJ whole genome shotgun (WGS) entry which is preliminary data.</text>
</comment>
<dbReference type="PANTHER" id="PTHR45775">
    <property type="entry name" value="RAD, GEM/KIR FAMILY MEMBER 2, ISOFORM C"/>
    <property type="match status" value="1"/>
</dbReference>
<dbReference type="SMART" id="SM00173">
    <property type="entry name" value="RAS"/>
    <property type="match status" value="1"/>
</dbReference>
<evidence type="ECO:0000313" key="5">
    <source>
        <dbReference type="EMBL" id="CAF3547070.1"/>
    </source>
</evidence>
<dbReference type="Proteomes" id="UP000663829">
    <property type="component" value="Unassembled WGS sequence"/>
</dbReference>
<dbReference type="GO" id="GO:0005886">
    <property type="term" value="C:plasma membrane"/>
    <property type="evidence" value="ECO:0007669"/>
    <property type="project" value="TreeGrafter"/>
</dbReference>